<name>A0A518D3W1_9BACT</name>
<feature type="domain" description="Electron transfer flavoprotein alpha/beta-subunit N-terminal" evidence="10">
    <location>
        <begin position="4"/>
        <end position="182"/>
    </location>
</feature>
<dbReference type="InterPro" id="IPR001308">
    <property type="entry name" value="ETF_a/FixB"/>
</dbReference>
<dbReference type="PANTHER" id="PTHR43153">
    <property type="entry name" value="ELECTRON TRANSFER FLAVOPROTEIN ALPHA"/>
    <property type="match status" value="1"/>
</dbReference>
<organism evidence="11 12">
    <name type="scientific">Rohdeia mirabilis</name>
    <dbReference type="NCBI Taxonomy" id="2528008"/>
    <lineage>
        <taxon>Bacteria</taxon>
        <taxon>Pseudomonadati</taxon>
        <taxon>Planctomycetota</taxon>
        <taxon>Planctomycetia</taxon>
        <taxon>Planctomycetia incertae sedis</taxon>
        <taxon>Rohdeia</taxon>
    </lineage>
</organism>
<feature type="binding site" evidence="9">
    <location>
        <begin position="228"/>
        <end position="229"/>
    </location>
    <ligand>
        <name>FAD</name>
        <dbReference type="ChEBI" id="CHEBI:57692"/>
    </ligand>
</feature>
<dbReference type="InterPro" id="IPR029035">
    <property type="entry name" value="DHS-like_NAD/FAD-binding_dom"/>
</dbReference>
<dbReference type="CDD" id="cd01715">
    <property type="entry name" value="ETF_alpha"/>
    <property type="match status" value="1"/>
</dbReference>
<feature type="binding site" evidence="9">
    <location>
        <begin position="259"/>
        <end position="266"/>
    </location>
    <ligand>
        <name>FAD</name>
        <dbReference type="ChEBI" id="CHEBI:57692"/>
    </ligand>
</feature>
<evidence type="ECO:0000256" key="8">
    <source>
        <dbReference type="ARBA" id="ARBA00079299"/>
    </source>
</evidence>
<evidence type="ECO:0000256" key="5">
    <source>
        <dbReference type="ARBA" id="ARBA00022982"/>
    </source>
</evidence>
<comment type="cofactor">
    <cofactor evidence="9">
        <name>FAD</name>
        <dbReference type="ChEBI" id="CHEBI:57692"/>
    </cofactor>
    <text evidence="9">Binds 1 FAD per dimer.</text>
</comment>
<comment type="similarity">
    <text evidence="1">Belongs to the ETF alpha-subunit/FixB family.</text>
</comment>
<dbReference type="InterPro" id="IPR014729">
    <property type="entry name" value="Rossmann-like_a/b/a_fold"/>
</dbReference>
<evidence type="ECO:0000256" key="4">
    <source>
        <dbReference type="ARBA" id="ARBA00022827"/>
    </source>
</evidence>
<gene>
    <name evidence="11" type="primary">etfA</name>
    <name evidence="11" type="ORF">Pla163_33160</name>
</gene>
<dbReference type="PROSITE" id="PS00696">
    <property type="entry name" value="ETF_ALPHA"/>
    <property type="match status" value="1"/>
</dbReference>
<evidence type="ECO:0000313" key="11">
    <source>
        <dbReference type="EMBL" id="QDU86167.1"/>
    </source>
</evidence>
<dbReference type="SMART" id="SM00893">
    <property type="entry name" value="ETF"/>
    <property type="match status" value="1"/>
</dbReference>
<comment type="function">
    <text evidence="6">The electron transfer flavoprotein serves as a specific electron acceptor for other dehydrogenases. It transfers the electrons to the main respiratory chain via ETF-ubiquinone oxidoreductase (ETF dehydrogenase).</text>
</comment>
<keyword evidence="12" id="KW-1185">Reference proteome</keyword>
<dbReference type="InterPro" id="IPR014731">
    <property type="entry name" value="ETF_asu_C"/>
</dbReference>
<keyword evidence="4 9" id="KW-0274">FAD</keyword>
<reference evidence="11 12" key="1">
    <citation type="submission" date="2019-02" db="EMBL/GenBank/DDBJ databases">
        <title>Deep-cultivation of Planctomycetes and their phenomic and genomic characterization uncovers novel biology.</title>
        <authorList>
            <person name="Wiegand S."/>
            <person name="Jogler M."/>
            <person name="Boedeker C."/>
            <person name="Pinto D."/>
            <person name="Vollmers J."/>
            <person name="Rivas-Marin E."/>
            <person name="Kohn T."/>
            <person name="Peeters S.H."/>
            <person name="Heuer A."/>
            <person name="Rast P."/>
            <person name="Oberbeckmann S."/>
            <person name="Bunk B."/>
            <person name="Jeske O."/>
            <person name="Meyerdierks A."/>
            <person name="Storesund J.E."/>
            <person name="Kallscheuer N."/>
            <person name="Luecker S."/>
            <person name="Lage O.M."/>
            <person name="Pohl T."/>
            <person name="Merkel B.J."/>
            <person name="Hornburger P."/>
            <person name="Mueller R.-W."/>
            <person name="Bruemmer F."/>
            <person name="Labrenz M."/>
            <person name="Spormann A.M."/>
            <person name="Op den Camp H."/>
            <person name="Overmann J."/>
            <person name="Amann R."/>
            <person name="Jetten M.S.M."/>
            <person name="Mascher T."/>
            <person name="Medema M.H."/>
            <person name="Devos D.P."/>
            <person name="Kaster A.-K."/>
            <person name="Ovreas L."/>
            <person name="Rohde M."/>
            <person name="Galperin M.Y."/>
            <person name="Jogler C."/>
        </authorList>
    </citation>
    <scope>NUCLEOTIDE SEQUENCE [LARGE SCALE GENOMIC DNA]</scope>
    <source>
        <strain evidence="11 12">Pla163</strain>
    </source>
</reference>
<evidence type="ECO:0000256" key="7">
    <source>
        <dbReference type="ARBA" id="ARBA00068674"/>
    </source>
</evidence>
<evidence type="ECO:0000256" key="6">
    <source>
        <dbReference type="ARBA" id="ARBA00025649"/>
    </source>
</evidence>
<dbReference type="GO" id="GO:0050660">
    <property type="term" value="F:flavin adenine dinucleotide binding"/>
    <property type="evidence" value="ECO:0007669"/>
    <property type="project" value="InterPro"/>
</dbReference>
<dbReference type="GO" id="GO:0033539">
    <property type="term" value="P:fatty acid beta-oxidation using acyl-CoA dehydrogenase"/>
    <property type="evidence" value="ECO:0007669"/>
    <property type="project" value="TreeGrafter"/>
</dbReference>
<keyword evidence="3" id="KW-0285">Flavoprotein</keyword>
<dbReference type="Pfam" id="PF01012">
    <property type="entry name" value="ETF"/>
    <property type="match status" value="1"/>
</dbReference>
<evidence type="ECO:0000256" key="2">
    <source>
        <dbReference type="ARBA" id="ARBA00022448"/>
    </source>
</evidence>
<dbReference type="FunFam" id="3.40.50.1220:FF:000001">
    <property type="entry name" value="Electron transfer flavoprotein, alpha subunit"/>
    <property type="match status" value="1"/>
</dbReference>
<proteinExistence type="inferred from homology"/>
<dbReference type="Gene3D" id="3.40.50.620">
    <property type="entry name" value="HUPs"/>
    <property type="match status" value="1"/>
</dbReference>
<dbReference type="AlphaFoldDB" id="A0A518D3W1"/>
<accession>A0A518D3W1</accession>
<feature type="binding site" evidence="9">
    <location>
        <position position="280"/>
    </location>
    <ligand>
        <name>FAD</name>
        <dbReference type="ChEBI" id="CHEBI:57692"/>
    </ligand>
</feature>
<dbReference type="Gene3D" id="3.40.50.1220">
    <property type="entry name" value="TPP-binding domain"/>
    <property type="match status" value="1"/>
</dbReference>
<dbReference type="SUPFAM" id="SSF52467">
    <property type="entry name" value="DHS-like NAD/FAD-binding domain"/>
    <property type="match status" value="1"/>
</dbReference>
<keyword evidence="5" id="KW-0249">Electron transport</keyword>
<dbReference type="SUPFAM" id="SSF52402">
    <property type="entry name" value="Adenine nucleotide alpha hydrolases-like"/>
    <property type="match status" value="1"/>
</dbReference>
<dbReference type="GO" id="GO:0009055">
    <property type="term" value="F:electron transfer activity"/>
    <property type="evidence" value="ECO:0007669"/>
    <property type="project" value="InterPro"/>
</dbReference>
<dbReference type="RefSeq" id="WP_145190895.1">
    <property type="nucleotide sequence ID" value="NZ_CP036290.1"/>
</dbReference>
<feature type="binding site" evidence="9">
    <location>
        <position position="202"/>
    </location>
    <ligand>
        <name>FAD</name>
        <dbReference type="ChEBI" id="CHEBI:57692"/>
    </ligand>
</feature>
<dbReference type="PANTHER" id="PTHR43153:SF1">
    <property type="entry name" value="ELECTRON TRANSFER FLAVOPROTEIN SUBUNIT ALPHA, MITOCHONDRIAL"/>
    <property type="match status" value="1"/>
</dbReference>
<evidence type="ECO:0000256" key="3">
    <source>
        <dbReference type="ARBA" id="ARBA00022630"/>
    </source>
</evidence>
<evidence type="ECO:0000256" key="1">
    <source>
        <dbReference type="ARBA" id="ARBA00005817"/>
    </source>
</evidence>
<dbReference type="Pfam" id="PF00766">
    <property type="entry name" value="ETF_alpha"/>
    <property type="match status" value="1"/>
</dbReference>
<evidence type="ECO:0000256" key="9">
    <source>
        <dbReference type="PIRSR" id="PIRSR000089-1"/>
    </source>
</evidence>
<dbReference type="InterPro" id="IPR018206">
    <property type="entry name" value="ETF_asu_C_CS"/>
</dbReference>
<keyword evidence="2" id="KW-0813">Transport</keyword>
<dbReference type="Proteomes" id="UP000319342">
    <property type="component" value="Chromosome"/>
</dbReference>
<sequence>MSTIVVHVEQVGGAPRRASLETLGAARAVCDTVVATICGDGAANAASGLGAHGANKVVVIEGAGTSPDALAKDLAAVVKEHGATAFLVGATSGGRDVAPRVAALLDSTLFSDCIALDKSGDALVVRRPWLAGKLLADMRTEGPVLCATLRRNTFQPGAGGGDAEIVHADANTDFLAVLKDVAAKAADKLDVSEAAVVVSGGRGLGEAENFKIVEDLAAAFGDAAVGASRAVVDMGWRPHGEQVGQTGKTVAPQLYIAIGISGAIQHLAGMKTSKVIVAINKDADAPIFKVADYGIVGDAFEIVPALTEAVKAVKAEA</sequence>
<evidence type="ECO:0000313" key="12">
    <source>
        <dbReference type="Proteomes" id="UP000319342"/>
    </source>
</evidence>
<dbReference type="EMBL" id="CP036290">
    <property type="protein sequence ID" value="QDU86167.1"/>
    <property type="molecule type" value="Genomic_DNA"/>
</dbReference>
<dbReference type="OrthoDB" id="9770286at2"/>
<dbReference type="PIRSF" id="PIRSF000089">
    <property type="entry name" value="Electra_flavoP_a"/>
    <property type="match status" value="1"/>
</dbReference>
<protein>
    <recommendedName>
        <fullName evidence="7">Electron transfer flavoprotein subunit alpha</fullName>
    </recommendedName>
    <alternativeName>
        <fullName evidence="8">Electron transfer flavoprotein large subunit</fullName>
    </alternativeName>
</protein>
<dbReference type="InterPro" id="IPR014730">
    <property type="entry name" value="ETF_a/b_N"/>
</dbReference>
<feature type="binding site" evidence="9">
    <location>
        <begin position="242"/>
        <end position="246"/>
    </location>
    <ligand>
        <name>FAD</name>
        <dbReference type="ChEBI" id="CHEBI:57692"/>
    </ligand>
</feature>
<dbReference type="InterPro" id="IPR033947">
    <property type="entry name" value="ETF_alpha_N"/>
</dbReference>
<evidence type="ECO:0000259" key="10">
    <source>
        <dbReference type="SMART" id="SM00893"/>
    </source>
</evidence>